<dbReference type="InterPro" id="IPR045706">
    <property type="entry name" value="DUF6062"/>
</dbReference>
<evidence type="ECO:0000313" key="2">
    <source>
        <dbReference type="Proteomes" id="UP000824002"/>
    </source>
</evidence>
<reference evidence="1" key="1">
    <citation type="submission" date="2020-10" db="EMBL/GenBank/DDBJ databases">
        <authorList>
            <person name="Gilroy R."/>
        </authorList>
    </citation>
    <scope>NUCLEOTIDE SEQUENCE</scope>
    <source>
        <strain evidence="1">CHK199-13235</strain>
    </source>
</reference>
<reference evidence="1" key="2">
    <citation type="journal article" date="2021" name="PeerJ">
        <title>Extensive microbial diversity within the chicken gut microbiome revealed by metagenomics and culture.</title>
        <authorList>
            <person name="Gilroy R."/>
            <person name="Ravi A."/>
            <person name="Getino M."/>
            <person name="Pursley I."/>
            <person name="Horton D.L."/>
            <person name="Alikhan N.F."/>
            <person name="Baker D."/>
            <person name="Gharbi K."/>
            <person name="Hall N."/>
            <person name="Watson M."/>
            <person name="Adriaenssens E.M."/>
            <person name="Foster-Nyarko E."/>
            <person name="Jarju S."/>
            <person name="Secka A."/>
            <person name="Antonio M."/>
            <person name="Oren A."/>
            <person name="Chaudhuri R.R."/>
            <person name="La Ragione R."/>
            <person name="Hildebrand F."/>
            <person name="Pallen M.J."/>
        </authorList>
    </citation>
    <scope>NUCLEOTIDE SEQUENCE</scope>
    <source>
        <strain evidence="1">CHK199-13235</strain>
    </source>
</reference>
<comment type="caution">
    <text evidence="1">The sequence shown here is derived from an EMBL/GenBank/DDBJ whole genome shotgun (WGS) entry which is preliminary data.</text>
</comment>
<accession>A0A9D1K141</accession>
<protein>
    <recommendedName>
        <fullName evidence="3">ABC transporter substrate-binding protein</fullName>
    </recommendedName>
</protein>
<name>A0A9D1K141_9FIRM</name>
<organism evidence="1 2">
    <name type="scientific">Candidatus Merdivicinus excrementipullorum</name>
    <dbReference type="NCBI Taxonomy" id="2840867"/>
    <lineage>
        <taxon>Bacteria</taxon>
        <taxon>Bacillati</taxon>
        <taxon>Bacillota</taxon>
        <taxon>Clostridia</taxon>
        <taxon>Eubacteriales</taxon>
        <taxon>Oscillospiraceae</taxon>
        <taxon>Oscillospiraceae incertae sedis</taxon>
        <taxon>Candidatus Merdivicinus</taxon>
    </lineage>
</organism>
<proteinExistence type="predicted"/>
<dbReference type="AlphaFoldDB" id="A0A9D1K141"/>
<sequence>MRDSIYTIPVSEVFEPKCGCPICSMERTLEQRCVEYIMGAAMMEPDVRIETNRLGFCVKHFDQMLHQKNRLSLALMLESQLKELAAADFKDIKTRAETKAKKREGVPTINHTCFVCEKIEWGLSRMLITVADQYAKDEEFRRLFSEQEFLCLPHLERVLCAGADHLPKKVWLQFKEAALELARKPLKEVGEDVSHFCKMFDYRNAGEGADWGNSRDSIERAIRLLTGVDFRE</sequence>
<gene>
    <name evidence="1" type="ORF">IAB51_11475</name>
</gene>
<dbReference type="EMBL" id="DVJP01000076">
    <property type="protein sequence ID" value="HIS77407.1"/>
    <property type="molecule type" value="Genomic_DNA"/>
</dbReference>
<dbReference type="Pfam" id="PF19538">
    <property type="entry name" value="DUF6062"/>
    <property type="match status" value="1"/>
</dbReference>
<evidence type="ECO:0008006" key="3">
    <source>
        <dbReference type="Google" id="ProtNLM"/>
    </source>
</evidence>
<evidence type="ECO:0000313" key="1">
    <source>
        <dbReference type="EMBL" id="HIS77407.1"/>
    </source>
</evidence>
<dbReference type="Proteomes" id="UP000824002">
    <property type="component" value="Unassembled WGS sequence"/>
</dbReference>